<proteinExistence type="predicted"/>
<accession>A0A7R9KR21</accession>
<dbReference type="EMBL" id="OC859392">
    <property type="protein sequence ID" value="CAD7627534.1"/>
    <property type="molecule type" value="Genomic_DNA"/>
</dbReference>
<dbReference type="Proteomes" id="UP000759131">
    <property type="component" value="Unassembled WGS sequence"/>
</dbReference>
<evidence type="ECO:0000313" key="2">
    <source>
        <dbReference type="EMBL" id="CAD7627534.1"/>
    </source>
</evidence>
<dbReference type="AlphaFoldDB" id="A0A7R9KR21"/>
<reference evidence="2" key="1">
    <citation type="submission" date="2020-11" db="EMBL/GenBank/DDBJ databases">
        <authorList>
            <person name="Tran Van P."/>
        </authorList>
    </citation>
    <scope>NUCLEOTIDE SEQUENCE</scope>
</reference>
<sequence length="350" mass="39065">MSVFSYREIPIFTKTSSKNYYHNNHHYNHHNYGRTRAKITMSIVLFLSDNCLGNFLDENNDNRLYETKGNVIKNLEFDAMSDAVVEELPQQQRRLWPRPVPPVEDNRIILYLNSNCLGNLLDENNDNELFVTKRGVIKDLELNALSGQLEDQKCFFFIRRFIRRRGIRRRRRRRRTTTPATTTAAPEGAPARRKKKQKRPTKASTTKKETEKDYIPTDTSDSEYITIRTKRPDNDSNEDDVFVESDRHRLTLPAGEDVVDYNELCVLIVLCALLVVSTVCYGAAIQSDVVPEGDLGVNEIQKDQECGGGGGGTGGDGGTDGGTGGGTQNSQGRRGGRGGSGGSGGRAKNN</sequence>
<keyword evidence="3" id="KW-1185">Reference proteome</keyword>
<organism evidence="2">
    <name type="scientific">Medioppia subpectinata</name>
    <dbReference type="NCBI Taxonomy" id="1979941"/>
    <lineage>
        <taxon>Eukaryota</taxon>
        <taxon>Metazoa</taxon>
        <taxon>Ecdysozoa</taxon>
        <taxon>Arthropoda</taxon>
        <taxon>Chelicerata</taxon>
        <taxon>Arachnida</taxon>
        <taxon>Acari</taxon>
        <taxon>Acariformes</taxon>
        <taxon>Sarcoptiformes</taxon>
        <taxon>Oribatida</taxon>
        <taxon>Brachypylina</taxon>
        <taxon>Oppioidea</taxon>
        <taxon>Oppiidae</taxon>
        <taxon>Medioppia</taxon>
    </lineage>
</organism>
<feature type="compositionally biased region" description="Low complexity" evidence="1">
    <location>
        <begin position="177"/>
        <end position="189"/>
    </location>
</feature>
<evidence type="ECO:0000313" key="3">
    <source>
        <dbReference type="Proteomes" id="UP000759131"/>
    </source>
</evidence>
<evidence type="ECO:0000256" key="1">
    <source>
        <dbReference type="SAM" id="MobiDB-lite"/>
    </source>
</evidence>
<dbReference type="EMBL" id="CAJPIZ010004817">
    <property type="protein sequence ID" value="CAG2107964.1"/>
    <property type="molecule type" value="Genomic_DNA"/>
</dbReference>
<feature type="compositionally biased region" description="Basic and acidic residues" evidence="1">
    <location>
        <begin position="206"/>
        <end position="215"/>
    </location>
</feature>
<feature type="compositionally biased region" description="Gly residues" evidence="1">
    <location>
        <begin position="306"/>
        <end position="327"/>
    </location>
</feature>
<feature type="region of interest" description="Disordered" evidence="1">
    <location>
        <begin position="168"/>
        <end position="222"/>
    </location>
</feature>
<gene>
    <name evidence="2" type="ORF">OSB1V03_LOCUS7960</name>
</gene>
<protein>
    <submittedName>
        <fullName evidence="2">Uncharacterized protein</fullName>
    </submittedName>
</protein>
<feature type="compositionally biased region" description="Basic residues" evidence="1">
    <location>
        <begin position="191"/>
        <end position="201"/>
    </location>
</feature>
<feature type="region of interest" description="Disordered" evidence="1">
    <location>
        <begin position="300"/>
        <end position="350"/>
    </location>
</feature>
<name>A0A7R9KR21_9ACAR</name>
<feature type="compositionally biased region" description="Gly residues" evidence="1">
    <location>
        <begin position="337"/>
        <end position="350"/>
    </location>
</feature>